<dbReference type="SUPFAM" id="SSF55718">
    <property type="entry name" value="SCP-like"/>
    <property type="match status" value="1"/>
</dbReference>
<dbReference type="AlphaFoldDB" id="X1B0X4"/>
<evidence type="ECO:0008006" key="2">
    <source>
        <dbReference type="Google" id="ProtNLM"/>
    </source>
</evidence>
<reference evidence="1" key="1">
    <citation type="journal article" date="2014" name="Front. Microbiol.">
        <title>High frequency of phylogenetically diverse reductive dehalogenase-homologous genes in deep subseafloor sedimentary metagenomes.</title>
        <authorList>
            <person name="Kawai M."/>
            <person name="Futagami T."/>
            <person name="Toyoda A."/>
            <person name="Takaki Y."/>
            <person name="Nishi S."/>
            <person name="Hori S."/>
            <person name="Arai W."/>
            <person name="Tsubouchi T."/>
            <person name="Morono Y."/>
            <person name="Uchiyama I."/>
            <person name="Ito T."/>
            <person name="Fujiyama A."/>
            <person name="Inagaki F."/>
            <person name="Takami H."/>
        </authorList>
    </citation>
    <scope>NUCLEOTIDE SEQUENCE</scope>
    <source>
        <strain evidence="1">Expedition CK06-06</strain>
    </source>
</reference>
<gene>
    <name evidence="1" type="ORF">S01H4_35339</name>
</gene>
<protein>
    <recommendedName>
        <fullName evidence="2">SCP2 domain-containing protein</fullName>
    </recommendedName>
</protein>
<proteinExistence type="predicted"/>
<dbReference type="EMBL" id="BART01018779">
    <property type="protein sequence ID" value="GAG77933.1"/>
    <property type="molecule type" value="Genomic_DNA"/>
</dbReference>
<name>X1B0X4_9ZZZZ</name>
<dbReference type="InterPro" id="IPR036527">
    <property type="entry name" value="SCP2_sterol-bd_dom_sf"/>
</dbReference>
<comment type="caution">
    <text evidence="1">The sequence shown here is derived from an EMBL/GenBank/DDBJ whole genome shotgun (WGS) entry which is preliminary data.</text>
</comment>
<evidence type="ECO:0000313" key="1">
    <source>
        <dbReference type="EMBL" id="GAG77933.1"/>
    </source>
</evidence>
<dbReference type="Gene3D" id="3.30.1050.10">
    <property type="entry name" value="SCP2 sterol-binding domain"/>
    <property type="match status" value="1"/>
</dbReference>
<sequence length="79" mass="8902">MLCPCRDAYLVNDSKTAAFIFKGPYSNWKKVINKELDPIRGLIRGMFIVEGDSKIILDQVKAAQELVNTASKIPVDFEK</sequence>
<accession>X1B0X4</accession>
<organism evidence="1">
    <name type="scientific">marine sediment metagenome</name>
    <dbReference type="NCBI Taxonomy" id="412755"/>
    <lineage>
        <taxon>unclassified sequences</taxon>
        <taxon>metagenomes</taxon>
        <taxon>ecological metagenomes</taxon>
    </lineage>
</organism>